<organism evidence="2 3">
    <name type="scientific">Meganyctiphanes norvegica</name>
    <name type="common">Northern krill</name>
    <name type="synonym">Thysanopoda norvegica</name>
    <dbReference type="NCBI Taxonomy" id="48144"/>
    <lineage>
        <taxon>Eukaryota</taxon>
        <taxon>Metazoa</taxon>
        <taxon>Ecdysozoa</taxon>
        <taxon>Arthropoda</taxon>
        <taxon>Crustacea</taxon>
        <taxon>Multicrustacea</taxon>
        <taxon>Malacostraca</taxon>
        <taxon>Eumalacostraca</taxon>
        <taxon>Eucarida</taxon>
        <taxon>Euphausiacea</taxon>
        <taxon>Euphausiidae</taxon>
        <taxon>Meganyctiphanes</taxon>
    </lineage>
</organism>
<reference evidence="2 3" key="1">
    <citation type="submission" date="2024-05" db="EMBL/GenBank/DDBJ databases">
        <authorList>
            <person name="Wallberg A."/>
        </authorList>
    </citation>
    <scope>NUCLEOTIDE SEQUENCE [LARGE SCALE GENOMIC DNA]</scope>
</reference>
<dbReference type="SMART" id="SM00554">
    <property type="entry name" value="FAS1"/>
    <property type="match status" value="1"/>
</dbReference>
<dbReference type="Pfam" id="PF02469">
    <property type="entry name" value="Fasciclin"/>
    <property type="match status" value="1"/>
</dbReference>
<evidence type="ECO:0000313" key="3">
    <source>
        <dbReference type="Proteomes" id="UP001497623"/>
    </source>
</evidence>
<name>A0AAV2S7K4_MEGNR</name>
<feature type="non-terminal residue" evidence="2">
    <location>
        <position position="1"/>
    </location>
</feature>
<dbReference type="InterPro" id="IPR036378">
    <property type="entry name" value="FAS1_dom_sf"/>
</dbReference>
<dbReference type="InterPro" id="IPR050904">
    <property type="entry name" value="Adhesion/Biosynth-related"/>
</dbReference>
<dbReference type="InterPro" id="IPR000782">
    <property type="entry name" value="FAS1_domain"/>
</dbReference>
<feature type="domain" description="FAS1" evidence="1">
    <location>
        <begin position="1"/>
        <end position="110"/>
    </location>
</feature>
<evidence type="ECO:0000259" key="1">
    <source>
        <dbReference type="PROSITE" id="PS50213"/>
    </source>
</evidence>
<protein>
    <recommendedName>
        <fullName evidence="1">FAS1 domain-containing protein</fullName>
    </recommendedName>
</protein>
<sequence>GPWTVFAPSNAAIAALPSQATNELRDDPSLFGHAPFLRRLVAYHIVPRLVLGSDFRSGEHLPTLQHGYPLMLTQYESESTNSTWLASGSIIETTDLLGNNGVVHVLSRLMYAPYGSVAATITLSPLLSAFVALVEEDTEVLAIINGPNPTSVFAPSNEALMNVTIPIDGNQRQGNVEINGSRMSYPDI</sequence>
<evidence type="ECO:0000313" key="2">
    <source>
        <dbReference type="EMBL" id="CAL4162486.1"/>
    </source>
</evidence>
<dbReference type="Proteomes" id="UP001497623">
    <property type="component" value="Unassembled WGS sequence"/>
</dbReference>
<keyword evidence="3" id="KW-1185">Reference proteome</keyword>
<dbReference type="PANTHER" id="PTHR10900">
    <property type="entry name" value="PERIOSTIN-RELATED"/>
    <property type="match status" value="1"/>
</dbReference>
<dbReference type="Gene3D" id="2.30.180.10">
    <property type="entry name" value="FAS1 domain"/>
    <property type="match status" value="1"/>
</dbReference>
<dbReference type="AlphaFoldDB" id="A0AAV2S7K4"/>
<dbReference type="EMBL" id="CAXKWB010045585">
    <property type="protein sequence ID" value="CAL4162486.1"/>
    <property type="molecule type" value="Genomic_DNA"/>
</dbReference>
<proteinExistence type="predicted"/>
<dbReference type="GO" id="GO:0005615">
    <property type="term" value="C:extracellular space"/>
    <property type="evidence" value="ECO:0007669"/>
    <property type="project" value="TreeGrafter"/>
</dbReference>
<accession>A0AAV2S7K4</accession>
<comment type="caution">
    <text evidence="2">The sequence shown here is derived from an EMBL/GenBank/DDBJ whole genome shotgun (WGS) entry which is preliminary data.</text>
</comment>
<dbReference type="PANTHER" id="PTHR10900:SF77">
    <property type="entry name" value="FI19380P1"/>
    <property type="match status" value="1"/>
</dbReference>
<feature type="domain" description="FAS1" evidence="1">
    <location>
        <begin position="114"/>
        <end position="188"/>
    </location>
</feature>
<feature type="non-terminal residue" evidence="2">
    <location>
        <position position="188"/>
    </location>
</feature>
<dbReference type="SUPFAM" id="SSF82153">
    <property type="entry name" value="FAS1 domain"/>
    <property type="match status" value="2"/>
</dbReference>
<gene>
    <name evidence="2" type="ORF">MNOR_LOCUS32833</name>
</gene>
<dbReference type="PROSITE" id="PS50213">
    <property type="entry name" value="FAS1"/>
    <property type="match status" value="2"/>
</dbReference>